<proteinExistence type="predicted"/>
<feature type="compositionally biased region" description="Low complexity" evidence="1">
    <location>
        <begin position="256"/>
        <end position="267"/>
    </location>
</feature>
<evidence type="ECO:0000256" key="1">
    <source>
        <dbReference type="SAM" id="MobiDB-lite"/>
    </source>
</evidence>
<name>A0A7C4LJW8_9PLAN</name>
<evidence type="ECO:0000313" key="3">
    <source>
        <dbReference type="EMBL" id="HGT37778.1"/>
    </source>
</evidence>
<feature type="compositionally biased region" description="Pro residues" evidence="1">
    <location>
        <begin position="268"/>
        <end position="277"/>
    </location>
</feature>
<dbReference type="AlphaFoldDB" id="A0A7C4LJW8"/>
<feature type="region of interest" description="Disordered" evidence="1">
    <location>
        <begin position="252"/>
        <end position="277"/>
    </location>
</feature>
<accession>A0A7C4LJW8</accession>
<gene>
    <name evidence="3" type="ORF">ENS64_00690</name>
</gene>
<protein>
    <submittedName>
        <fullName evidence="3">Uncharacterized protein</fullName>
    </submittedName>
</protein>
<keyword evidence="2" id="KW-0472">Membrane</keyword>
<keyword evidence="2" id="KW-0812">Transmembrane</keyword>
<dbReference type="EMBL" id="DSVQ01000002">
    <property type="protein sequence ID" value="HGT37778.1"/>
    <property type="molecule type" value="Genomic_DNA"/>
</dbReference>
<feature type="transmembrane region" description="Helical" evidence="2">
    <location>
        <begin position="12"/>
        <end position="32"/>
    </location>
</feature>
<reference evidence="3" key="1">
    <citation type="journal article" date="2020" name="mSystems">
        <title>Genome- and Community-Level Interaction Insights into Carbon Utilization and Element Cycling Functions of Hydrothermarchaeota in Hydrothermal Sediment.</title>
        <authorList>
            <person name="Zhou Z."/>
            <person name="Liu Y."/>
            <person name="Xu W."/>
            <person name="Pan J."/>
            <person name="Luo Z.H."/>
            <person name="Li M."/>
        </authorList>
    </citation>
    <scope>NUCLEOTIDE SEQUENCE [LARGE SCALE GENOMIC DNA]</scope>
    <source>
        <strain evidence="3">SpSt-508</strain>
    </source>
</reference>
<evidence type="ECO:0000256" key="2">
    <source>
        <dbReference type="SAM" id="Phobius"/>
    </source>
</evidence>
<sequence length="277" mass="30805">MDQAGVCWSRQVLCAAVTAALLGLSGCGYQVYERRLEETRKYFSYLEKLDANLGPAYRDGSIEELRPPLGFRFVPPPAPVKNELGELEEPVVDPRQPNYLLIEFPGLIATWEAVFDIMTGEGRERRPGYLYALSNAALLNTDPELAADFTRSVLIQLADALRIPQLDPASAVPEEYPRAKTYTVPNRFEVYRFPADQIFIDNVQHTVEVYAHRQNEVQFLLVLILPAGIDSNVRLSERIPLMLERLKVSPKRQAPKRAGSAASGPAAPVAPPPTTGF</sequence>
<keyword evidence="2" id="KW-1133">Transmembrane helix</keyword>
<organism evidence="3">
    <name type="scientific">Schlesneria paludicola</name>
    <dbReference type="NCBI Taxonomy" id="360056"/>
    <lineage>
        <taxon>Bacteria</taxon>
        <taxon>Pseudomonadati</taxon>
        <taxon>Planctomycetota</taxon>
        <taxon>Planctomycetia</taxon>
        <taxon>Planctomycetales</taxon>
        <taxon>Planctomycetaceae</taxon>
        <taxon>Schlesneria</taxon>
    </lineage>
</organism>
<comment type="caution">
    <text evidence="3">The sequence shown here is derived from an EMBL/GenBank/DDBJ whole genome shotgun (WGS) entry which is preliminary data.</text>
</comment>